<sequence>MAAGESRRGPSRYGMALKEWLTSIADSGLYPGVFWADEQKTRIVLAATSPWLPNYDYQRDGRHFDAYCNLRNIPLPSGRSRLCQARGRLLGAIRKSKYFDEDKEFPSELNEFTAVVFRLRSVEEMSCPVCPRVGALRLELRNMRFGMLGRGIMQAHPEASGGDREEQQQREGQPSADGTQSDDEAYSSGFLRARLMACAAPSAGDPWGYMHIKIYYFGQLQAELSTATGQGVRLSSKPQDKPGHHVCVLDGPLQAWFPPAPQFPDRDMARRLEDALKWLVDGIIFCSTSRGILFTITGAPNVWFQGNTVEPRGVPHRAYTGMHVWAFDTDRYLLDMARSPSPRDPGPPDAFVKLWVSGCSLGEERNCSRAPLSMYVYQTEIYRHFE</sequence>
<dbReference type="PROSITE" id="PS51507">
    <property type="entry name" value="IRF_2"/>
    <property type="match status" value="1"/>
</dbReference>
<dbReference type="CDD" id="cd00103">
    <property type="entry name" value="IRF"/>
    <property type="match status" value="1"/>
</dbReference>
<dbReference type="Gene3D" id="1.10.10.10">
    <property type="entry name" value="Winged helix-like DNA-binding domain superfamily/Winged helix DNA-binding domain"/>
    <property type="match status" value="1"/>
</dbReference>
<dbReference type="EMBL" id="KP265674">
    <property type="protein sequence ID" value="AJE29710.1"/>
    <property type="molecule type" value="Genomic_DNA"/>
</dbReference>
<dbReference type="GO" id="GO:0000981">
    <property type="term" value="F:DNA-binding transcription factor activity, RNA polymerase II-specific"/>
    <property type="evidence" value="ECO:0007669"/>
    <property type="project" value="TreeGrafter"/>
</dbReference>
<accession>A0A0B5CYW5</accession>
<dbReference type="InterPro" id="IPR019471">
    <property type="entry name" value="Interferon_reg_factor-3"/>
</dbReference>
<dbReference type="Proteomes" id="UP000297089">
    <property type="component" value="Segment"/>
</dbReference>
<feature type="region of interest" description="Disordered" evidence="1">
    <location>
        <begin position="154"/>
        <end position="183"/>
    </location>
</feature>
<name>A0A0B5CYW5_9GAMA</name>
<dbReference type="SMART" id="SM00348">
    <property type="entry name" value="IRF"/>
    <property type="match status" value="1"/>
</dbReference>
<dbReference type="SUPFAM" id="SSF49879">
    <property type="entry name" value="SMAD/FHA domain"/>
    <property type="match status" value="1"/>
</dbReference>
<dbReference type="GO" id="GO:0000978">
    <property type="term" value="F:RNA polymerase II cis-regulatory region sequence-specific DNA binding"/>
    <property type="evidence" value="ECO:0007669"/>
    <property type="project" value="TreeGrafter"/>
</dbReference>
<gene>
    <name evidence="3" type="primary">N9-5</name>
</gene>
<protein>
    <submittedName>
        <fullName evidence="3">N9-5</fullName>
    </submittedName>
</protein>
<dbReference type="Gene3D" id="2.60.200.10">
    <property type="match status" value="1"/>
</dbReference>
<dbReference type="InterPro" id="IPR008984">
    <property type="entry name" value="SMAD_FHA_dom_sf"/>
</dbReference>
<dbReference type="InterPro" id="IPR001346">
    <property type="entry name" value="Interferon_reg_fact_DNA-bd_dom"/>
</dbReference>
<dbReference type="PANTHER" id="PTHR11949:SF17">
    <property type="entry name" value="IRF TRYPTOPHAN PENTAD REPEAT DOMAIN-CONTAINING PROTEIN"/>
    <property type="match status" value="1"/>
</dbReference>
<evidence type="ECO:0000259" key="2">
    <source>
        <dbReference type="PROSITE" id="PS51507"/>
    </source>
</evidence>
<reference evidence="3 4" key="1">
    <citation type="submission" date="2018-02" db="EMBL/GenBank/DDBJ databases">
        <title>Complete genome sequence of MneRV2, the pig-tailed macaque RV2 rhadinovirus, and evolutionary relationship with rhesus macaque RRV and human herpesvirus 8/KSHV.</title>
        <authorList>
            <person name="Rose T.M."/>
            <person name="Bruce A.G."/>
        </authorList>
    </citation>
    <scope>NUCLEOTIDE SEQUENCE [LARGE SCALE GENOMIC DNA]</scope>
    <source>
        <strain evidence="3 4">J97167</strain>
    </source>
</reference>
<dbReference type="Pfam" id="PF10401">
    <property type="entry name" value="IRF-3"/>
    <property type="match status" value="1"/>
</dbReference>
<dbReference type="InterPro" id="IPR036390">
    <property type="entry name" value="WH_DNA-bd_sf"/>
</dbReference>
<keyword evidence="4" id="KW-1185">Reference proteome</keyword>
<proteinExistence type="predicted"/>
<dbReference type="KEGG" id="vg:65099594"/>
<dbReference type="InterPro" id="IPR036388">
    <property type="entry name" value="WH-like_DNA-bd_sf"/>
</dbReference>
<feature type="domain" description="IRF tryptophan pentad repeat" evidence="2">
    <location>
        <begin position="14"/>
        <end position="121"/>
    </location>
</feature>
<evidence type="ECO:0000313" key="3">
    <source>
        <dbReference type="EMBL" id="AJE29710.1"/>
    </source>
</evidence>
<dbReference type="InterPro" id="IPR017855">
    <property type="entry name" value="SMAD-like_dom_sf"/>
</dbReference>
<dbReference type="SUPFAM" id="SSF46785">
    <property type="entry name" value="Winged helix' DNA-binding domain"/>
    <property type="match status" value="1"/>
</dbReference>
<evidence type="ECO:0000313" key="4">
    <source>
        <dbReference type="Proteomes" id="UP000297089"/>
    </source>
</evidence>
<organism evidence="3 4">
    <name type="scientific">macacine gammaherpesvirus 12</name>
    <dbReference type="NCBI Taxonomy" id="2560571"/>
    <lineage>
        <taxon>Viruses</taxon>
        <taxon>Duplodnaviria</taxon>
        <taxon>Heunggongvirae</taxon>
        <taxon>Peploviricota</taxon>
        <taxon>Herviviricetes</taxon>
        <taxon>Herpesvirales</taxon>
        <taxon>Orthoherpesviridae</taxon>
        <taxon>Gammaherpesvirinae</taxon>
        <taxon>Rhadinovirus</taxon>
        <taxon>Rhadinovirus macacinegamma12</taxon>
    </lineage>
</organism>
<evidence type="ECO:0000256" key="1">
    <source>
        <dbReference type="SAM" id="MobiDB-lite"/>
    </source>
</evidence>
<dbReference type="PANTHER" id="PTHR11949">
    <property type="entry name" value="INTERFERON REGULATORY FACTOR"/>
    <property type="match status" value="1"/>
</dbReference>